<dbReference type="EMBL" id="FQNF01000034">
    <property type="protein sequence ID" value="SGZ39923.1"/>
    <property type="molecule type" value="Genomic_DNA"/>
</dbReference>
<dbReference type="AlphaFoldDB" id="A0A1L0B4I1"/>
<evidence type="ECO:0000313" key="1">
    <source>
        <dbReference type="EMBL" id="SGZ39923.1"/>
    </source>
</evidence>
<organism evidence="1 2">
    <name type="scientific">Hanseniaspora guilliermondii</name>
    <dbReference type="NCBI Taxonomy" id="56406"/>
    <lineage>
        <taxon>Eukaryota</taxon>
        <taxon>Fungi</taxon>
        <taxon>Dikarya</taxon>
        <taxon>Ascomycota</taxon>
        <taxon>Saccharomycotina</taxon>
        <taxon>Saccharomycetes</taxon>
        <taxon>Saccharomycodales</taxon>
        <taxon>Saccharomycodaceae</taxon>
        <taxon>Hanseniaspora</taxon>
    </lineage>
</organism>
<accession>A0A1L0B4I1</accession>
<sequence>MMSLIRLNRVFSSNIKITRYLTSHKLVNFSSRRFNSTNGIPWFVQKYEEQDNSTNPFTLDGALKNLEDRENLTIKYSDETIVEKDPPENIEDIEKINELNNHVLNDFQNLKIIANFKDLTIINSPLRTNKDFFILLNSMDSKQHNDKILATLKTHFKKVKGDNIRVEKIRITGFRQDYLSKRKRTRMEKKLKVNNGFINTRYFKKNKDENLYNEQINSLFNKGTDKSWGMMTFELVHKNERFSFEIHVLSPLQRALINFEDLYQIEEIHPSMKDMLMLLETEDEFYKENSTKLASLNEEQEGSIFDELDETNHTKG</sequence>
<gene>
    <name evidence="1" type="ORF">HGUI_02123</name>
</gene>
<dbReference type="Gene3D" id="3.30.460.10">
    <property type="entry name" value="Beta Polymerase, domain 2"/>
    <property type="match status" value="1"/>
</dbReference>
<name>A0A1L0B4I1_9ASCO</name>
<keyword evidence="2" id="KW-1185">Reference proteome</keyword>
<dbReference type="VEuPathDB" id="FungiDB:HGUI_02123"/>
<evidence type="ECO:0000313" key="2">
    <source>
        <dbReference type="Proteomes" id="UP000183365"/>
    </source>
</evidence>
<reference evidence="2" key="1">
    <citation type="submission" date="2016-11" db="EMBL/GenBank/DDBJ databases">
        <authorList>
            <person name="Guldener U."/>
        </authorList>
    </citation>
    <scope>NUCLEOTIDE SEQUENCE [LARGE SCALE GENOMIC DNA]</scope>
</reference>
<dbReference type="OrthoDB" id="3971999at2759"/>
<proteinExistence type="predicted"/>
<protein>
    <submittedName>
        <fullName evidence="1">Uncharacterized protein</fullName>
    </submittedName>
</protein>
<dbReference type="InterPro" id="IPR043519">
    <property type="entry name" value="NT_sf"/>
</dbReference>
<dbReference type="Proteomes" id="UP000183365">
    <property type="component" value="Unassembled WGS sequence"/>
</dbReference>